<dbReference type="Pfam" id="PF05003">
    <property type="entry name" value="DUF668"/>
    <property type="match status" value="1"/>
</dbReference>
<name>A0A0D9ZG35_9ORYZ</name>
<dbReference type="Pfam" id="PF11961">
    <property type="entry name" value="DUF3475"/>
    <property type="match status" value="1"/>
</dbReference>
<evidence type="ECO:0000313" key="3">
    <source>
        <dbReference type="EnsemblPlants" id="OGLUM03G41540.1"/>
    </source>
</evidence>
<evidence type="ECO:0000313" key="4">
    <source>
        <dbReference type="Proteomes" id="UP000026961"/>
    </source>
</evidence>
<dbReference type="HOGENOM" id="CLU_020386_2_0_1"/>
<feature type="domain" description="DUF668" evidence="1">
    <location>
        <begin position="316"/>
        <end position="402"/>
    </location>
</feature>
<accession>A0A0D9ZG35</accession>
<protein>
    <recommendedName>
        <fullName evidence="5">DUF3475 domain-containing protein</fullName>
    </recommendedName>
</protein>
<dbReference type="Gramene" id="OGLUM03G41540.1">
    <property type="protein sequence ID" value="OGLUM03G41540.1"/>
    <property type="gene ID" value="OGLUM03G41540"/>
</dbReference>
<dbReference type="InterPro" id="IPR021864">
    <property type="entry name" value="DUF3475"/>
</dbReference>
<dbReference type="Proteomes" id="UP000026961">
    <property type="component" value="Chromosome 3"/>
</dbReference>
<dbReference type="InterPro" id="IPR007700">
    <property type="entry name" value="DUF668"/>
</dbReference>
<evidence type="ECO:0000259" key="1">
    <source>
        <dbReference type="Pfam" id="PF05003"/>
    </source>
</evidence>
<evidence type="ECO:0000259" key="2">
    <source>
        <dbReference type="Pfam" id="PF11961"/>
    </source>
</evidence>
<evidence type="ECO:0008006" key="5">
    <source>
        <dbReference type="Google" id="ProtNLM"/>
    </source>
</evidence>
<organism evidence="3">
    <name type="scientific">Oryza glumipatula</name>
    <dbReference type="NCBI Taxonomy" id="40148"/>
    <lineage>
        <taxon>Eukaryota</taxon>
        <taxon>Viridiplantae</taxon>
        <taxon>Streptophyta</taxon>
        <taxon>Embryophyta</taxon>
        <taxon>Tracheophyta</taxon>
        <taxon>Spermatophyta</taxon>
        <taxon>Magnoliopsida</taxon>
        <taxon>Liliopsida</taxon>
        <taxon>Poales</taxon>
        <taxon>Poaceae</taxon>
        <taxon>BOP clade</taxon>
        <taxon>Oryzoideae</taxon>
        <taxon>Oryzeae</taxon>
        <taxon>Oryzinae</taxon>
        <taxon>Oryza</taxon>
    </lineage>
</organism>
<dbReference type="AlphaFoldDB" id="A0A0D9ZG35"/>
<sequence length="472" mass="51916">MAIESWLTKVRSAIISSKPSPSSSSWRSKTVGILALEVATLMSKLVHLWRSLADAALARLRHHLINLDGVRKLVSHHDAALLALACAELTDALRVAAHSVAALATRCADPFLRDFADAFADFADTGRDPHRWVSTWKDMDTRAHKMDKQVAATSALRTAMEDLADAEHGLRKLLQTSSSRRLSATNISLAAEQQQLIFAKKQEVKHLKQTSLWSSTFDAVVSSLARAAFTILARIKLVFGAAHDHRPTTTPLHRSLTLSSAVHPSSVDVQVQPPVSRKSMSMDMGMGEALYLERQRQRQSGLLERSAAALVPPPGTLGAAALAPRYAWVIISIERMARSPRLVGAEERDELYGMLTASVRAQLRARLRGTVAAAEPGLAGQWRAAVGGILEWLAPMAHATVRWQAERSLEQQRKTTREMETQTLVVQTLQMAERGKVEAAVAELLVGLNYLCRFHKEITTCRTRTCHHDDAP</sequence>
<dbReference type="STRING" id="40148.A0A0D9ZG35"/>
<proteinExistence type="predicted"/>
<reference evidence="3" key="1">
    <citation type="submission" date="2015-04" db="UniProtKB">
        <authorList>
            <consortium name="EnsemblPlants"/>
        </authorList>
    </citation>
    <scope>IDENTIFICATION</scope>
</reference>
<dbReference type="GO" id="GO:0045927">
    <property type="term" value="P:positive regulation of growth"/>
    <property type="evidence" value="ECO:0007669"/>
    <property type="project" value="InterPro"/>
</dbReference>
<dbReference type="EnsemblPlants" id="OGLUM03G41540.1">
    <property type="protein sequence ID" value="OGLUM03G41540.1"/>
    <property type="gene ID" value="OGLUM03G41540"/>
</dbReference>
<dbReference type="PANTHER" id="PTHR31371:SF14">
    <property type="entry name" value="SIMILARITY TO UNKNOWN PROTEIN"/>
    <property type="match status" value="1"/>
</dbReference>
<keyword evidence="4" id="KW-1185">Reference proteome</keyword>
<dbReference type="eggNOG" id="ENOG502QQFK">
    <property type="taxonomic scope" value="Eukaryota"/>
</dbReference>
<reference evidence="3" key="2">
    <citation type="submission" date="2018-05" db="EMBL/GenBank/DDBJ databases">
        <title>OgluRS3 (Oryza glumaepatula Reference Sequence Version 3).</title>
        <authorList>
            <person name="Zhang J."/>
            <person name="Kudrna D."/>
            <person name="Lee S."/>
            <person name="Talag J."/>
            <person name="Welchert J."/>
            <person name="Wing R.A."/>
        </authorList>
    </citation>
    <scope>NUCLEOTIDE SEQUENCE [LARGE SCALE GENOMIC DNA]</scope>
</reference>
<feature type="domain" description="DUF3475" evidence="2">
    <location>
        <begin position="33"/>
        <end position="89"/>
    </location>
</feature>
<dbReference type="PANTHER" id="PTHR31371">
    <property type="entry name" value="BNAC09G50660D PROTEIN"/>
    <property type="match status" value="1"/>
</dbReference>